<accession>A0ABQ9G528</accession>
<reference evidence="2 3" key="1">
    <citation type="submission" date="2023-02" db="EMBL/GenBank/DDBJ databases">
        <title>LHISI_Scaffold_Assembly.</title>
        <authorList>
            <person name="Stuart O.P."/>
            <person name="Cleave R."/>
            <person name="Magrath M.J.L."/>
            <person name="Mikheyev A.S."/>
        </authorList>
    </citation>
    <scope>NUCLEOTIDE SEQUENCE [LARGE SCALE GENOMIC DNA]</scope>
    <source>
        <strain evidence="2">Daus_M_001</strain>
        <tissue evidence="2">Leg muscle</tissue>
    </source>
</reference>
<keyword evidence="3" id="KW-1185">Reference proteome</keyword>
<dbReference type="Pfam" id="PF21788">
    <property type="entry name" value="TNP-like_GBD"/>
    <property type="match status" value="1"/>
</dbReference>
<evidence type="ECO:0000313" key="3">
    <source>
        <dbReference type="Proteomes" id="UP001159363"/>
    </source>
</evidence>
<gene>
    <name evidence="2" type="ORF">PR048_032316</name>
</gene>
<dbReference type="InterPro" id="IPR048366">
    <property type="entry name" value="TNP-like_GBD"/>
</dbReference>
<name>A0ABQ9G528_9NEOP</name>
<evidence type="ECO:0000259" key="1">
    <source>
        <dbReference type="Pfam" id="PF21788"/>
    </source>
</evidence>
<evidence type="ECO:0000313" key="2">
    <source>
        <dbReference type="EMBL" id="KAJ8866473.1"/>
    </source>
</evidence>
<organism evidence="2 3">
    <name type="scientific">Dryococelus australis</name>
    <dbReference type="NCBI Taxonomy" id="614101"/>
    <lineage>
        <taxon>Eukaryota</taxon>
        <taxon>Metazoa</taxon>
        <taxon>Ecdysozoa</taxon>
        <taxon>Arthropoda</taxon>
        <taxon>Hexapoda</taxon>
        <taxon>Insecta</taxon>
        <taxon>Pterygota</taxon>
        <taxon>Neoptera</taxon>
        <taxon>Polyneoptera</taxon>
        <taxon>Phasmatodea</taxon>
        <taxon>Verophasmatodea</taxon>
        <taxon>Anareolatae</taxon>
        <taxon>Phasmatidae</taxon>
        <taxon>Eurycanthinae</taxon>
        <taxon>Dryococelus</taxon>
    </lineage>
</organism>
<dbReference type="Proteomes" id="UP001159363">
    <property type="component" value="Chromosome 15"/>
</dbReference>
<sequence>MIKIPSFVNPDDISRRVHMFADRPHLLKLARNHFLDKGFILRSGETVDKSTVQQLLDKQQGDLEIAFRTTQHHLDVSKSQRQKVKTAAQLFSISVLKALLYSGENSLIPGNWKSTAEFLELLNKWFDIFNSSFPYVKEKGKRAHGVEEDWKSNILNAGDNVVENMRGAGCKFKLPFQNGILMNNSLKNLFSDLKTQYKVRYLLTCKVNQDFLEKKMSSFIGLGHTNDHPTPQDFMHRLRSDISGKHTCAVFTLYQKSEMAEETDIQTCPTAHMLQKIAEG</sequence>
<comment type="caution">
    <text evidence="2">The sequence shown here is derived from an EMBL/GenBank/DDBJ whole genome shotgun (WGS) entry which is preliminary data.</text>
</comment>
<proteinExistence type="predicted"/>
<dbReference type="EMBL" id="JARBHB010000016">
    <property type="protein sequence ID" value="KAJ8866473.1"/>
    <property type="molecule type" value="Genomic_DNA"/>
</dbReference>
<protein>
    <recommendedName>
        <fullName evidence="1">Transposable element P transposase-like GTP-binding insertion domain-containing protein</fullName>
    </recommendedName>
</protein>
<feature type="domain" description="Transposable element P transposase-like GTP-binding insertion" evidence="1">
    <location>
        <begin position="25"/>
        <end position="138"/>
    </location>
</feature>